<sequence length="122" mass="13715">LGMLGEQKAVPVLQAALDDSTLDVAWNAAIALAQLGNDSGRGRILQMLDREFLDSLTEMTEEQKKWIDGATHEELLHRWRFSPAGDSIFIGVCGEYFSKRLRAKRHVDPVEHSRLSHLMGWG</sequence>
<dbReference type="Pfam" id="PF03130">
    <property type="entry name" value="HEAT_PBS"/>
    <property type="match status" value="1"/>
</dbReference>
<proteinExistence type="predicted"/>
<protein>
    <recommendedName>
        <fullName evidence="2">HEAT repeat domain-containing protein</fullName>
    </recommendedName>
</protein>
<dbReference type="InterPro" id="IPR016024">
    <property type="entry name" value="ARM-type_fold"/>
</dbReference>
<name>A0A0F9D4X7_9ZZZZ</name>
<gene>
    <name evidence="1" type="ORF">LCGC14_2243380</name>
</gene>
<feature type="non-terminal residue" evidence="1">
    <location>
        <position position="1"/>
    </location>
</feature>
<dbReference type="EMBL" id="LAZR01030425">
    <property type="protein sequence ID" value="KKL56644.1"/>
    <property type="molecule type" value="Genomic_DNA"/>
</dbReference>
<dbReference type="InterPro" id="IPR011989">
    <property type="entry name" value="ARM-like"/>
</dbReference>
<comment type="caution">
    <text evidence="1">The sequence shown here is derived from an EMBL/GenBank/DDBJ whole genome shotgun (WGS) entry which is preliminary data.</text>
</comment>
<dbReference type="InterPro" id="IPR004155">
    <property type="entry name" value="PBS_lyase_HEAT"/>
</dbReference>
<reference evidence="1" key="1">
    <citation type="journal article" date="2015" name="Nature">
        <title>Complex archaea that bridge the gap between prokaryotes and eukaryotes.</title>
        <authorList>
            <person name="Spang A."/>
            <person name="Saw J.H."/>
            <person name="Jorgensen S.L."/>
            <person name="Zaremba-Niedzwiedzka K."/>
            <person name="Martijn J."/>
            <person name="Lind A.E."/>
            <person name="van Eijk R."/>
            <person name="Schleper C."/>
            <person name="Guy L."/>
            <person name="Ettema T.J."/>
        </authorList>
    </citation>
    <scope>NUCLEOTIDE SEQUENCE</scope>
</reference>
<accession>A0A0F9D4X7</accession>
<dbReference type="SUPFAM" id="SSF48371">
    <property type="entry name" value="ARM repeat"/>
    <property type="match status" value="1"/>
</dbReference>
<dbReference type="AlphaFoldDB" id="A0A0F9D4X7"/>
<evidence type="ECO:0000313" key="1">
    <source>
        <dbReference type="EMBL" id="KKL56644.1"/>
    </source>
</evidence>
<organism evidence="1">
    <name type="scientific">marine sediment metagenome</name>
    <dbReference type="NCBI Taxonomy" id="412755"/>
    <lineage>
        <taxon>unclassified sequences</taxon>
        <taxon>metagenomes</taxon>
        <taxon>ecological metagenomes</taxon>
    </lineage>
</organism>
<evidence type="ECO:0008006" key="2">
    <source>
        <dbReference type="Google" id="ProtNLM"/>
    </source>
</evidence>
<dbReference type="Gene3D" id="1.25.10.10">
    <property type="entry name" value="Leucine-rich Repeat Variant"/>
    <property type="match status" value="1"/>
</dbReference>